<gene>
    <name evidence="8" type="ordered locus">Sinac_4458</name>
</gene>
<dbReference type="AlphaFoldDB" id="L0DHB1"/>
<protein>
    <submittedName>
        <fullName evidence="8">RNA polymerase sigma factor, sigma-70 family</fullName>
    </submittedName>
</protein>
<dbReference type="InterPro" id="IPR013324">
    <property type="entry name" value="RNA_pol_sigma_r3/r4-like"/>
</dbReference>
<evidence type="ECO:0000256" key="1">
    <source>
        <dbReference type="ARBA" id="ARBA00010641"/>
    </source>
</evidence>
<dbReference type="RefSeq" id="WP_015247763.1">
    <property type="nucleotide sequence ID" value="NC_019892.1"/>
</dbReference>
<dbReference type="InterPro" id="IPR013249">
    <property type="entry name" value="RNA_pol_sigma70_r4_t2"/>
</dbReference>
<dbReference type="Gene3D" id="1.10.10.10">
    <property type="entry name" value="Winged helix-like DNA-binding domain superfamily/Winged helix DNA-binding domain"/>
    <property type="match status" value="1"/>
</dbReference>
<proteinExistence type="inferred from homology"/>
<evidence type="ECO:0000256" key="5">
    <source>
        <dbReference type="SAM" id="MobiDB-lite"/>
    </source>
</evidence>
<dbReference type="InterPro" id="IPR014284">
    <property type="entry name" value="RNA_pol_sigma-70_dom"/>
</dbReference>
<dbReference type="HOGENOM" id="CLU_307935_0_0_0"/>
<dbReference type="PANTHER" id="PTHR43133:SF51">
    <property type="entry name" value="RNA POLYMERASE SIGMA FACTOR"/>
    <property type="match status" value="1"/>
</dbReference>
<feature type="compositionally biased region" description="Basic and acidic residues" evidence="5">
    <location>
        <begin position="320"/>
        <end position="341"/>
    </location>
</feature>
<dbReference type="STRING" id="886293.Sinac_4458"/>
<dbReference type="InterPro" id="IPR013325">
    <property type="entry name" value="RNA_pol_sigma_r2"/>
</dbReference>
<dbReference type="Gene3D" id="2.60.40.1120">
    <property type="entry name" value="Carboxypeptidase-like, regulatory domain"/>
    <property type="match status" value="1"/>
</dbReference>
<feature type="domain" description="RNA polymerase sigma-70 region 2" evidence="6">
    <location>
        <begin position="50"/>
        <end position="109"/>
    </location>
</feature>
<evidence type="ECO:0000256" key="4">
    <source>
        <dbReference type="ARBA" id="ARBA00023163"/>
    </source>
</evidence>
<sequence length="974" mass="104450">MAHTATRSVVRQLESLFEGGSVAGLSDRQLLERYLAGGCNPAGEAAFAALVGRHGPMVLGVCRQFLGDAQHAEDAFQAVFLVLAQKARTIRDPDLLGNWLYGTAIRTARCAKQQIGRRRKREEGNAMKGPGPGACHLAEPTAPPADQPAIDREQAEAIHGEIDRLPRSFRLPVVLCYFEGLTLDEAARRLRCPAGTLRSRLARARDKLGRGLSRRGVSLPAAALGAFLAPRSASASVSPLLCDTTTQAATAFAARHAASGILSASATTLAQEVLRTMLLHKLRLTALSLLLLTAVATGAGLLTHSLAMKEEITQNPAAPEAKRAPDDADRPRPAAKPDDATPARMTVTGRVLDPDGKPVDGAVVDLVARPRTPPVGASEEAVQFTLLGQGQSGADGGYRLDAPRTASARVLEVIALATVPGYGLGWAELNPDAKQPEADLKLQTEQPVRVRLVDVSGAPAGGVKVLILGVGRMNDQGNYKGIALWASPPKGLRSWPRPVTTDNDGRFTLHGIGGGVSLNIGVRDPRFAQQDLRISLDGEAAGKETTLALEPARIIEGHVLAADTGRPIPNAVVSATAPVMNERARGYFTAKFRADAEGRFTMNPIASESYTLGAFPTDGEPYLIQQDKINWTKGTIKTTHDIKVHRGVLIRGKVTEAGTTHPLPASSIQFIPTKRDDNMLSGWQAIVASTDDGSFQIVVPPGKGHLLVFGPTSDYVLDEIGANRLYNDRPGGTRYHAHAIIPYEAKAEDSPHEVAAELRPGVTIKGHVEGPDGQPVTDGLILSTLKIEAASPYWRGDSQIPIREGRFELHGLAPKASTRIHLLNAEHEWGASVDIAGNQSGRDLAIRLQPCGKAKARFVGPDGKPLANQQPHFEFVATPGPSQYSQNQQDQSELRSDVELVANVDRKHYWNSPRTDDQGRITLISLIPDALYRILDFSTVNDPDKGAQIRKEFTVKPGETLDLGDIRIEHPDAQ</sequence>
<evidence type="ECO:0000313" key="8">
    <source>
        <dbReference type="EMBL" id="AGA28647.1"/>
    </source>
</evidence>
<dbReference type="InterPro" id="IPR007627">
    <property type="entry name" value="RNA_pol_sigma70_r2"/>
</dbReference>
<accession>L0DHB1</accession>
<keyword evidence="4" id="KW-0804">Transcription</keyword>
<dbReference type="InterPro" id="IPR015889">
    <property type="entry name" value="Intradiol_dOase_core"/>
</dbReference>
<dbReference type="SUPFAM" id="SSF88659">
    <property type="entry name" value="Sigma3 and sigma4 domains of RNA polymerase sigma factors"/>
    <property type="match status" value="1"/>
</dbReference>
<evidence type="ECO:0000256" key="3">
    <source>
        <dbReference type="ARBA" id="ARBA00023082"/>
    </source>
</evidence>
<name>L0DHB1_SINAD</name>
<dbReference type="GO" id="GO:0006352">
    <property type="term" value="P:DNA-templated transcription initiation"/>
    <property type="evidence" value="ECO:0007669"/>
    <property type="project" value="InterPro"/>
</dbReference>
<dbReference type="SUPFAM" id="SSF88946">
    <property type="entry name" value="Sigma2 domain of RNA polymerase sigma factors"/>
    <property type="match status" value="1"/>
</dbReference>
<dbReference type="eggNOG" id="COG1595">
    <property type="taxonomic scope" value="Bacteria"/>
</dbReference>
<dbReference type="InterPro" id="IPR039425">
    <property type="entry name" value="RNA_pol_sigma-70-like"/>
</dbReference>
<organism evidence="8 9">
    <name type="scientific">Singulisphaera acidiphila (strain ATCC BAA-1392 / DSM 18658 / VKM B-2454 / MOB10)</name>
    <dbReference type="NCBI Taxonomy" id="886293"/>
    <lineage>
        <taxon>Bacteria</taxon>
        <taxon>Pseudomonadati</taxon>
        <taxon>Planctomycetota</taxon>
        <taxon>Planctomycetia</taxon>
        <taxon>Isosphaerales</taxon>
        <taxon>Isosphaeraceae</taxon>
        <taxon>Singulisphaera</taxon>
    </lineage>
</organism>
<comment type="similarity">
    <text evidence="1">Belongs to the sigma-70 factor family. ECF subfamily.</text>
</comment>
<dbReference type="Gene3D" id="2.60.130.10">
    <property type="entry name" value="Aromatic compound dioxygenase"/>
    <property type="match status" value="1"/>
</dbReference>
<dbReference type="GO" id="GO:0003677">
    <property type="term" value="F:DNA binding"/>
    <property type="evidence" value="ECO:0007669"/>
    <property type="project" value="InterPro"/>
</dbReference>
<dbReference type="KEGG" id="saci:Sinac_4458"/>
<dbReference type="GO" id="GO:0005506">
    <property type="term" value="F:iron ion binding"/>
    <property type="evidence" value="ECO:0007669"/>
    <property type="project" value="InterPro"/>
</dbReference>
<dbReference type="EMBL" id="CP003364">
    <property type="protein sequence ID" value="AGA28647.1"/>
    <property type="molecule type" value="Genomic_DNA"/>
</dbReference>
<evidence type="ECO:0000313" key="9">
    <source>
        <dbReference type="Proteomes" id="UP000010798"/>
    </source>
</evidence>
<evidence type="ECO:0000256" key="2">
    <source>
        <dbReference type="ARBA" id="ARBA00023015"/>
    </source>
</evidence>
<feature type="region of interest" description="Disordered" evidence="5">
    <location>
        <begin position="314"/>
        <end position="354"/>
    </location>
</feature>
<dbReference type="GO" id="GO:0016702">
    <property type="term" value="F:oxidoreductase activity, acting on single donors with incorporation of molecular oxygen, incorporation of two atoms of oxygen"/>
    <property type="evidence" value="ECO:0007669"/>
    <property type="project" value="InterPro"/>
</dbReference>
<dbReference type="GO" id="GO:0016987">
    <property type="term" value="F:sigma factor activity"/>
    <property type="evidence" value="ECO:0007669"/>
    <property type="project" value="UniProtKB-KW"/>
</dbReference>
<dbReference type="PANTHER" id="PTHR43133">
    <property type="entry name" value="RNA POLYMERASE ECF-TYPE SIGMA FACTO"/>
    <property type="match status" value="1"/>
</dbReference>
<dbReference type="Gene3D" id="1.10.1740.10">
    <property type="match status" value="1"/>
</dbReference>
<dbReference type="SUPFAM" id="SSF49482">
    <property type="entry name" value="Aromatic compound dioxygenase"/>
    <property type="match status" value="1"/>
</dbReference>
<dbReference type="CDD" id="cd06171">
    <property type="entry name" value="Sigma70_r4"/>
    <property type="match status" value="1"/>
</dbReference>
<keyword evidence="9" id="KW-1185">Reference proteome</keyword>
<dbReference type="NCBIfam" id="TIGR02937">
    <property type="entry name" value="sigma70-ECF"/>
    <property type="match status" value="1"/>
</dbReference>
<dbReference type="Pfam" id="PF04542">
    <property type="entry name" value="Sigma70_r2"/>
    <property type="match status" value="1"/>
</dbReference>
<feature type="domain" description="RNA polymerase sigma factor 70 region 4 type 2" evidence="7">
    <location>
        <begin position="156"/>
        <end position="208"/>
    </location>
</feature>
<keyword evidence="3" id="KW-0731">Sigma factor</keyword>
<dbReference type="Proteomes" id="UP000010798">
    <property type="component" value="Chromosome"/>
</dbReference>
<evidence type="ECO:0000259" key="6">
    <source>
        <dbReference type="Pfam" id="PF04542"/>
    </source>
</evidence>
<dbReference type="Pfam" id="PF08281">
    <property type="entry name" value="Sigma70_r4_2"/>
    <property type="match status" value="1"/>
</dbReference>
<evidence type="ECO:0000259" key="7">
    <source>
        <dbReference type="Pfam" id="PF08281"/>
    </source>
</evidence>
<dbReference type="InterPro" id="IPR036388">
    <property type="entry name" value="WH-like_DNA-bd_sf"/>
</dbReference>
<reference evidence="8 9" key="1">
    <citation type="submission" date="2012-02" db="EMBL/GenBank/DDBJ databases">
        <title>Complete sequence of chromosome of Singulisphaera acidiphila DSM 18658.</title>
        <authorList>
            <consortium name="US DOE Joint Genome Institute (JGI-PGF)"/>
            <person name="Lucas S."/>
            <person name="Copeland A."/>
            <person name="Lapidus A."/>
            <person name="Glavina del Rio T."/>
            <person name="Dalin E."/>
            <person name="Tice H."/>
            <person name="Bruce D."/>
            <person name="Goodwin L."/>
            <person name="Pitluck S."/>
            <person name="Peters L."/>
            <person name="Ovchinnikova G."/>
            <person name="Chertkov O."/>
            <person name="Kyrpides N."/>
            <person name="Mavromatis K."/>
            <person name="Ivanova N."/>
            <person name="Brettin T."/>
            <person name="Detter J.C."/>
            <person name="Han C."/>
            <person name="Larimer F."/>
            <person name="Land M."/>
            <person name="Hauser L."/>
            <person name="Markowitz V."/>
            <person name="Cheng J.-F."/>
            <person name="Hugenholtz P."/>
            <person name="Woyke T."/>
            <person name="Wu D."/>
            <person name="Tindall B."/>
            <person name="Pomrenke H."/>
            <person name="Brambilla E."/>
            <person name="Klenk H.-P."/>
            <person name="Eisen J.A."/>
        </authorList>
    </citation>
    <scope>NUCLEOTIDE SEQUENCE [LARGE SCALE GENOMIC DNA]</scope>
    <source>
        <strain evidence="9">ATCC BAA-1392 / DSM 18658 / VKM B-2454 / MOB10</strain>
    </source>
</reference>
<keyword evidence="2" id="KW-0805">Transcription regulation</keyword>